<protein>
    <submittedName>
        <fullName evidence="1">Uncharacterized protein</fullName>
    </submittedName>
</protein>
<comment type="caution">
    <text evidence="1">The sequence shown here is derived from an EMBL/GenBank/DDBJ whole genome shotgun (WGS) entry which is preliminary data.</text>
</comment>
<dbReference type="RefSeq" id="WP_305160249.1">
    <property type="nucleotide sequence ID" value="NZ_JAUUTW010000009.1"/>
</dbReference>
<reference evidence="1" key="1">
    <citation type="submission" date="2023-07" db="EMBL/GenBank/DDBJ databases">
        <title>Murine gut Bacillus species.</title>
        <authorList>
            <person name="Gutman E."/>
            <person name="Hashuel R."/>
            <person name="Litvak Y."/>
        </authorList>
    </citation>
    <scope>NUCLEOTIDE SEQUENCE</scope>
    <source>
        <strain evidence="1">RU293</strain>
    </source>
</reference>
<sequence length="64" mass="7479">MKRMMVRSMIEWLASFGATESNGLTGLLYSKEWMSAQQEMKAEMEKENLITYFYSIGNLFGRLE</sequence>
<name>A0AA90PG55_9BACI</name>
<dbReference type="AlphaFoldDB" id="A0AA90PG55"/>
<dbReference type="EMBL" id="JAUUTW010000009">
    <property type="protein sequence ID" value="MDP1451645.1"/>
    <property type="molecule type" value="Genomic_DNA"/>
</dbReference>
<dbReference type="SUPFAM" id="SSF53187">
    <property type="entry name" value="Zn-dependent exopeptidases"/>
    <property type="match status" value="1"/>
</dbReference>
<proteinExistence type="predicted"/>
<gene>
    <name evidence="1" type="ORF">Q8G36_11255</name>
</gene>
<dbReference type="Gene3D" id="3.40.630.10">
    <property type="entry name" value="Zn peptidases"/>
    <property type="match status" value="1"/>
</dbReference>
<evidence type="ECO:0000313" key="2">
    <source>
        <dbReference type="Proteomes" id="UP001178275"/>
    </source>
</evidence>
<organism evidence="1 2">
    <name type="scientific">Peribacillus frigoritolerans</name>
    <dbReference type="NCBI Taxonomy" id="450367"/>
    <lineage>
        <taxon>Bacteria</taxon>
        <taxon>Bacillati</taxon>
        <taxon>Bacillota</taxon>
        <taxon>Bacilli</taxon>
        <taxon>Bacillales</taxon>
        <taxon>Bacillaceae</taxon>
        <taxon>Peribacillus</taxon>
    </lineage>
</organism>
<dbReference type="Proteomes" id="UP001178275">
    <property type="component" value="Unassembled WGS sequence"/>
</dbReference>
<accession>A0AA90PG55</accession>
<evidence type="ECO:0000313" key="1">
    <source>
        <dbReference type="EMBL" id="MDP1451645.1"/>
    </source>
</evidence>